<comment type="similarity">
    <text evidence="1 4">Belongs to the archaeal NMN adenylyltransferase family.</text>
</comment>
<feature type="domain" description="Cytidyltransferase-like" evidence="5">
    <location>
        <begin position="10"/>
        <end position="104"/>
    </location>
</feature>
<dbReference type="EC" id="2.7.7.1" evidence="4"/>
<keyword evidence="4" id="KW-0547">Nucleotide-binding</keyword>
<comment type="subcellular location">
    <subcellularLocation>
        <location evidence="4">Cytoplasm</location>
    </subcellularLocation>
</comment>
<reference evidence="6 7" key="1">
    <citation type="submission" date="2019-02" db="EMBL/GenBank/DDBJ databases">
        <authorList>
            <person name="Lehtovirta-Morley E L."/>
        </authorList>
    </citation>
    <scope>NUCLEOTIDE SEQUENCE [LARGE SCALE GENOMIC DNA]</scope>
    <source>
        <strain evidence="6">NFRAN1</strain>
    </source>
</reference>
<dbReference type="UniPathway" id="UPA00253">
    <property type="reaction ID" value="UER00600"/>
</dbReference>
<dbReference type="Pfam" id="PF01467">
    <property type="entry name" value="CTP_transf_like"/>
    <property type="match status" value="1"/>
</dbReference>
<evidence type="ECO:0000313" key="6">
    <source>
        <dbReference type="EMBL" id="VFJ12432.1"/>
    </source>
</evidence>
<keyword evidence="7" id="KW-1185">Reference proteome</keyword>
<dbReference type="GO" id="GO:0005737">
    <property type="term" value="C:cytoplasm"/>
    <property type="evidence" value="ECO:0007669"/>
    <property type="project" value="UniProtKB-SubCell"/>
</dbReference>
<keyword evidence="4" id="KW-0662">Pyridine nucleotide biosynthesis</keyword>
<dbReference type="Proteomes" id="UP000294299">
    <property type="component" value="Chromosome NFRAN"/>
</dbReference>
<dbReference type="HAMAP" id="MF_00243">
    <property type="entry name" value="NMN_adenylyltr"/>
    <property type="match status" value="1"/>
</dbReference>
<evidence type="ECO:0000256" key="3">
    <source>
        <dbReference type="ARBA" id="ARBA00022695"/>
    </source>
</evidence>
<organism evidence="6 7">
    <name type="scientific">Candidatus Nitrosocosmicus franklandianus</name>
    <dbReference type="NCBI Taxonomy" id="1798806"/>
    <lineage>
        <taxon>Archaea</taxon>
        <taxon>Nitrososphaerota</taxon>
        <taxon>Nitrososphaeria</taxon>
        <taxon>Nitrososphaerales</taxon>
        <taxon>Nitrososphaeraceae</taxon>
        <taxon>Candidatus Nitrosocosmicus</taxon>
    </lineage>
</organism>
<dbReference type="InterPro" id="IPR006418">
    <property type="entry name" value="NMN_Atrans_arc"/>
</dbReference>
<dbReference type="SUPFAM" id="SSF52374">
    <property type="entry name" value="Nucleotidylyl transferase"/>
    <property type="match status" value="1"/>
</dbReference>
<evidence type="ECO:0000256" key="2">
    <source>
        <dbReference type="ARBA" id="ARBA00022679"/>
    </source>
</evidence>
<evidence type="ECO:0000259" key="5">
    <source>
        <dbReference type="Pfam" id="PF01467"/>
    </source>
</evidence>
<dbReference type="AlphaFoldDB" id="A0A484I8W8"/>
<dbReference type="EMBL" id="LR216287">
    <property type="protein sequence ID" value="VFJ12432.1"/>
    <property type="molecule type" value="Genomic_DNA"/>
</dbReference>
<dbReference type="Gene3D" id="3.40.50.620">
    <property type="entry name" value="HUPs"/>
    <property type="match status" value="1"/>
</dbReference>
<comment type="pathway">
    <text evidence="4">Cofactor biosynthesis; NAD(+) biosynthesis; NAD(+) from nicotinamide D-ribonucleotide: step 1/1.</text>
</comment>
<dbReference type="GeneID" id="39419703"/>
<keyword evidence="4" id="KW-0067">ATP-binding</keyword>
<dbReference type="NCBIfam" id="TIGR00125">
    <property type="entry name" value="cyt_tran_rel"/>
    <property type="match status" value="1"/>
</dbReference>
<dbReference type="RefSeq" id="WP_134482570.1">
    <property type="nucleotide sequence ID" value="NZ_LR216287.1"/>
</dbReference>
<name>A0A484I8W8_9ARCH</name>
<protein>
    <recommendedName>
        <fullName evidence="4">Nicotinamide-nucleotide adenylyltransferase</fullName>
        <ecNumber evidence="4">2.7.7.1</ecNumber>
    </recommendedName>
    <alternativeName>
        <fullName evidence="4">NAD(+) diphosphorylase</fullName>
    </alternativeName>
    <alternativeName>
        <fullName evidence="4">NAD(+) pyrophosphorylase</fullName>
    </alternativeName>
    <alternativeName>
        <fullName evidence="4">NMN adenylyltransferase</fullName>
    </alternativeName>
</protein>
<accession>A0A484I8W8</accession>
<dbReference type="GO" id="GO:0005524">
    <property type="term" value="F:ATP binding"/>
    <property type="evidence" value="ECO:0007669"/>
    <property type="project" value="UniProtKB-KW"/>
</dbReference>
<keyword evidence="2 4" id="KW-0808">Transferase</keyword>
<dbReference type="InterPro" id="IPR004821">
    <property type="entry name" value="Cyt_trans-like"/>
</dbReference>
<dbReference type="InterPro" id="IPR014729">
    <property type="entry name" value="Rossmann-like_a/b/a_fold"/>
</dbReference>
<evidence type="ECO:0000256" key="4">
    <source>
        <dbReference type="HAMAP-Rule" id="MF_00243"/>
    </source>
</evidence>
<evidence type="ECO:0000313" key="7">
    <source>
        <dbReference type="Proteomes" id="UP000294299"/>
    </source>
</evidence>
<dbReference type="NCBIfam" id="NF002243">
    <property type="entry name" value="PRK01153.1"/>
    <property type="match status" value="1"/>
</dbReference>
<gene>
    <name evidence="6" type="ORF">NFRAN_0111</name>
</gene>
<dbReference type="GO" id="GO:0009435">
    <property type="term" value="P:NAD+ biosynthetic process"/>
    <property type="evidence" value="ECO:0007669"/>
    <property type="project" value="UniProtKB-UniRule"/>
</dbReference>
<proteinExistence type="inferred from homology"/>
<dbReference type="OrthoDB" id="264480at2157"/>
<sequence>MHQVKLSAAMIGRFQPFHLGHLEFVRQILEENSEVIIIVGSSQANFTPHNPFTAGERIHMIRNSLIEAEICMEKVTLVHVMDDQNNYSWFRNLKTYTPPFNVLYTGNIFIKLLLEKEDISLKDPIFTKKDQFNGTNIRKLIAKNDHFWESLVPESVKDVILQIDGVERIKKLESSWSESPFNYV</sequence>
<dbReference type="KEGG" id="nfn:NFRAN_0111"/>
<keyword evidence="3 4" id="KW-0548">Nucleotidyltransferase</keyword>
<dbReference type="PANTHER" id="PTHR21342:SF0">
    <property type="entry name" value="BIFUNCTIONAL NMN ADENYLYLTRANSFERASE_NUDIX HYDROLASE"/>
    <property type="match status" value="1"/>
</dbReference>
<comment type="catalytic activity">
    <reaction evidence="4">
        <text>beta-nicotinamide D-ribonucleotide + ATP + H(+) = diphosphate + NAD(+)</text>
        <dbReference type="Rhea" id="RHEA:21360"/>
        <dbReference type="ChEBI" id="CHEBI:14649"/>
        <dbReference type="ChEBI" id="CHEBI:15378"/>
        <dbReference type="ChEBI" id="CHEBI:30616"/>
        <dbReference type="ChEBI" id="CHEBI:33019"/>
        <dbReference type="ChEBI" id="CHEBI:57540"/>
        <dbReference type="EC" id="2.7.7.1"/>
    </reaction>
</comment>
<dbReference type="GO" id="GO:0000309">
    <property type="term" value="F:nicotinamide-nucleotide adenylyltransferase activity"/>
    <property type="evidence" value="ECO:0007669"/>
    <property type="project" value="UniProtKB-UniRule"/>
</dbReference>
<evidence type="ECO:0000256" key="1">
    <source>
        <dbReference type="ARBA" id="ARBA00010124"/>
    </source>
</evidence>
<keyword evidence="4" id="KW-0520">NAD</keyword>
<keyword evidence="4" id="KW-0963">Cytoplasm</keyword>
<dbReference type="PANTHER" id="PTHR21342">
    <property type="entry name" value="PHOSPHOPANTETHEINE ADENYLYLTRANSFERASE"/>
    <property type="match status" value="1"/>
</dbReference>